<evidence type="ECO:0000313" key="5">
    <source>
        <dbReference type="EMBL" id="MBD7966947.1"/>
    </source>
</evidence>
<dbReference type="PROSITE" id="PS00785">
    <property type="entry name" value="5_NUCLEOTIDASE_1"/>
    <property type="match status" value="1"/>
</dbReference>
<protein>
    <submittedName>
        <fullName evidence="5">Bifunctional metallophosphatase/5'-nucleotidase</fullName>
    </submittedName>
</protein>
<dbReference type="Proteomes" id="UP000608071">
    <property type="component" value="Unassembled WGS sequence"/>
</dbReference>
<keyword evidence="2" id="KW-0378">Hydrolase</keyword>
<feature type="domain" description="Calcineurin-like phosphoesterase" evidence="3">
    <location>
        <begin position="9"/>
        <end position="208"/>
    </location>
</feature>
<dbReference type="InterPro" id="IPR006146">
    <property type="entry name" value="5'-Nucleotdase_CS"/>
</dbReference>
<dbReference type="InterPro" id="IPR006179">
    <property type="entry name" value="5_nucleotidase/apyrase"/>
</dbReference>
<dbReference type="Pfam" id="PF00149">
    <property type="entry name" value="Metallophos"/>
    <property type="match status" value="1"/>
</dbReference>
<accession>A0ABR8STW9</accession>
<comment type="caution">
    <text evidence="5">The sequence shown here is derived from an EMBL/GenBank/DDBJ whole genome shotgun (WGS) entry which is preliminary data.</text>
</comment>
<comment type="similarity">
    <text evidence="2">Belongs to the 5'-nucleotidase family.</text>
</comment>
<dbReference type="CDD" id="cd00845">
    <property type="entry name" value="MPP_UshA_N_like"/>
    <property type="match status" value="1"/>
</dbReference>
<evidence type="ECO:0000313" key="6">
    <source>
        <dbReference type="Proteomes" id="UP000608071"/>
    </source>
</evidence>
<dbReference type="InterPro" id="IPR029052">
    <property type="entry name" value="Metallo-depent_PP-like"/>
</dbReference>
<gene>
    <name evidence="5" type="ORF">H9647_02615</name>
</gene>
<organism evidence="5 6">
    <name type="scientific">Paenibacillus gallinarum</name>
    <dbReference type="NCBI Taxonomy" id="2762232"/>
    <lineage>
        <taxon>Bacteria</taxon>
        <taxon>Bacillati</taxon>
        <taxon>Bacillota</taxon>
        <taxon>Bacilli</taxon>
        <taxon>Bacillales</taxon>
        <taxon>Paenibacillaceae</taxon>
        <taxon>Paenibacillus</taxon>
    </lineage>
</organism>
<keyword evidence="6" id="KW-1185">Reference proteome</keyword>
<dbReference type="InterPro" id="IPR004843">
    <property type="entry name" value="Calcineurin-like_PHP"/>
</dbReference>
<evidence type="ECO:0000259" key="4">
    <source>
        <dbReference type="Pfam" id="PF02872"/>
    </source>
</evidence>
<feature type="domain" description="5'-Nucleotidase C-terminal" evidence="4">
    <location>
        <begin position="288"/>
        <end position="429"/>
    </location>
</feature>
<dbReference type="PANTHER" id="PTHR11575:SF23">
    <property type="entry name" value="5-NUCLEOTIDASE FAMILY PROTEIN"/>
    <property type="match status" value="1"/>
</dbReference>
<evidence type="ECO:0000256" key="2">
    <source>
        <dbReference type="RuleBase" id="RU362119"/>
    </source>
</evidence>
<dbReference type="Gene3D" id="3.60.21.10">
    <property type="match status" value="1"/>
</dbReference>
<reference evidence="5 6" key="1">
    <citation type="submission" date="2020-08" db="EMBL/GenBank/DDBJ databases">
        <title>A Genomic Blueprint of the Chicken Gut Microbiome.</title>
        <authorList>
            <person name="Gilroy R."/>
            <person name="Ravi A."/>
            <person name="Getino M."/>
            <person name="Pursley I."/>
            <person name="Horton D.L."/>
            <person name="Alikhan N.-F."/>
            <person name="Baker D."/>
            <person name="Gharbi K."/>
            <person name="Hall N."/>
            <person name="Watson M."/>
            <person name="Adriaenssens E.M."/>
            <person name="Foster-Nyarko E."/>
            <person name="Jarju S."/>
            <person name="Secka A."/>
            <person name="Antonio M."/>
            <person name="Oren A."/>
            <person name="Chaudhuri R."/>
            <person name="La Ragione R.M."/>
            <person name="Hildebrand F."/>
            <person name="Pallen M.J."/>
        </authorList>
    </citation>
    <scope>NUCLEOTIDE SEQUENCE [LARGE SCALE GENOMIC DNA]</scope>
    <source>
        <strain evidence="5 6">Sa2BVA9</strain>
    </source>
</reference>
<evidence type="ECO:0000256" key="1">
    <source>
        <dbReference type="ARBA" id="ARBA00022729"/>
    </source>
</evidence>
<sequence length="482" mass="53206">MNDSHKQILTILHTNDIHSHFEHMGSLAAMIHETKEQSSSGEEVLVLDIGDHMDRMAAETEGTMGGANIDIINITGYDAVTIGNNEGLTFTTDILDQAYAGILCPVVCGNLLLKSTGKPPLWMEPYHIMNKGGIRIGLLGATAPFNAFYELLGLEALDPIETLRSQVTEIRDQVDIVIVLSHLGIMMDERIAEIIEGIDVILGGHTHHVLKEPLMINGTVVCGAGKYGQYLGKVTLERHPEQERFSLVSGGCYPVNEMLLDENVTAAILAHREQAEIKLSRTVAITDRDLPISWDEESPFGNILAQAVRHFTEADLSVINAGQLLGALPAGNVTEGMLHSLCPSPINACTIQLKGADLRRALEQSLLPEYRELVFKGFGFRGYQMGCLCLDGAEVYYDDSLPPYHKITEIRVQGSVLSDEQFYKVGTLDMFTFNIGYESLSLGSDLSYRLPEFIRDLLGMELRRPESLEESSLARWHPNLSK</sequence>
<dbReference type="SUPFAM" id="SSF55816">
    <property type="entry name" value="5'-nucleotidase (syn. UDP-sugar hydrolase), C-terminal domain"/>
    <property type="match status" value="1"/>
</dbReference>
<dbReference type="SUPFAM" id="SSF56300">
    <property type="entry name" value="Metallo-dependent phosphatases"/>
    <property type="match status" value="1"/>
</dbReference>
<keyword evidence="2" id="KW-0547">Nucleotide-binding</keyword>
<evidence type="ECO:0000259" key="3">
    <source>
        <dbReference type="Pfam" id="PF00149"/>
    </source>
</evidence>
<proteinExistence type="inferred from homology"/>
<dbReference type="InterPro" id="IPR008334">
    <property type="entry name" value="5'-Nucleotdase_C"/>
</dbReference>
<dbReference type="Pfam" id="PF02872">
    <property type="entry name" value="5_nucleotid_C"/>
    <property type="match status" value="1"/>
</dbReference>
<dbReference type="EMBL" id="JACSQL010000001">
    <property type="protein sequence ID" value="MBD7966947.1"/>
    <property type="molecule type" value="Genomic_DNA"/>
</dbReference>
<dbReference type="RefSeq" id="WP_191797920.1">
    <property type="nucleotide sequence ID" value="NZ_JACSQL010000001.1"/>
</dbReference>
<dbReference type="PANTHER" id="PTHR11575">
    <property type="entry name" value="5'-NUCLEOTIDASE-RELATED"/>
    <property type="match status" value="1"/>
</dbReference>
<keyword evidence="1" id="KW-0732">Signal</keyword>
<dbReference type="InterPro" id="IPR036907">
    <property type="entry name" value="5'-Nucleotdase_C_sf"/>
</dbReference>
<dbReference type="PRINTS" id="PR01607">
    <property type="entry name" value="APYRASEFAMLY"/>
</dbReference>
<dbReference type="Gene3D" id="3.90.780.10">
    <property type="entry name" value="5'-Nucleotidase, C-terminal domain"/>
    <property type="match status" value="1"/>
</dbReference>
<name>A0ABR8STW9_9BACL</name>